<evidence type="ECO:0000313" key="2">
    <source>
        <dbReference type="Proteomes" id="UP001273350"/>
    </source>
</evidence>
<comment type="caution">
    <text evidence="1">The sequence shown here is derived from an EMBL/GenBank/DDBJ whole genome shotgun (WGS) entry which is preliminary data.</text>
</comment>
<name>A0ABU4RE07_9FLAO</name>
<keyword evidence="2" id="KW-1185">Reference proteome</keyword>
<dbReference type="EMBL" id="JAWXVI010000008">
    <property type="protein sequence ID" value="MDX6190814.1"/>
    <property type="molecule type" value="Genomic_DNA"/>
</dbReference>
<dbReference type="RefSeq" id="WP_165579334.1">
    <property type="nucleotide sequence ID" value="NZ_CP087134.1"/>
</dbReference>
<evidence type="ECO:0000313" key="1">
    <source>
        <dbReference type="EMBL" id="MDX6190814.1"/>
    </source>
</evidence>
<protein>
    <submittedName>
        <fullName evidence="1">Uncharacterized protein</fullName>
    </submittedName>
</protein>
<organism evidence="1 2">
    <name type="scientific">Flavobacterium cupriresistens</name>
    <dbReference type="NCBI Taxonomy" id="2893885"/>
    <lineage>
        <taxon>Bacteria</taxon>
        <taxon>Pseudomonadati</taxon>
        <taxon>Bacteroidota</taxon>
        <taxon>Flavobacteriia</taxon>
        <taxon>Flavobacteriales</taxon>
        <taxon>Flavobacteriaceae</taxon>
        <taxon>Flavobacterium</taxon>
    </lineage>
</organism>
<reference evidence="1 2" key="1">
    <citation type="submission" date="2023-11" db="EMBL/GenBank/DDBJ databases">
        <title>Unpublished Manusciprt.</title>
        <authorList>
            <person name="Saticioglu I.B."/>
            <person name="Ay H."/>
            <person name="Ajmi N."/>
            <person name="Altun S."/>
            <person name="Duman M."/>
        </authorList>
    </citation>
    <scope>NUCLEOTIDE SEQUENCE [LARGE SCALE GENOMIC DNA]</scope>
    <source>
        <strain evidence="1 2">Fl-318</strain>
    </source>
</reference>
<proteinExistence type="predicted"/>
<dbReference type="Proteomes" id="UP001273350">
    <property type="component" value="Unassembled WGS sequence"/>
</dbReference>
<gene>
    <name evidence="1" type="ORF">SGQ83_15750</name>
</gene>
<sequence>MEIFWVFVWWFQKKSANLPHQNERKQNKHEINLKEYVLYDAGNFRRETIVDYVFSYI</sequence>
<accession>A0ABU4RE07</accession>